<feature type="compositionally biased region" description="Basic and acidic residues" evidence="3">
    <location>
        <begin position="1"/>
        <end position="11"/>
    </location>
</feature>
<feature type="compositionally biased region" description="Basic and acidic residues" evidence="3">
    <location>
        <begin position="124"/>
        <end position="180"/>
    </location>
</feature>
<keyword evidence="1 2" id="KW-0175">Coiled coil</keyword>
<evidence type="ECO:0000256" key="3">
    <source>
        <dbReference type="SAM" id="MobiDB-lite"/>
    </source>
</evidence>
<dbReference type="STRING" id="52586.A0A0B1P6C4"/>
<name>A0A0B1P6C4_UNCNE</name>
<feature type="coiled-coil region" evidence="2">
    <location>
        <begin position="891"/>
        <end position="918"/>
    </location>
</feature>
<organism evidence="4 5">
    <name type="scientific">Uncinula necator</name>
    <name type="common">Grape powdery mildew</name>
    <dbReference type="NCBI Taxonomy" id="52586"/>
    <lineage>
        <taxon>Eukaryota</taxon>
        <taxon>Fungi</taxon>
        <taxon>Dikarya</taxon>
        <taxon>Ascomycota</taxon>
        <taxon>Pezizomycotina</taxon>
        <taxon>Leotiomycetes</taxon>
        <taxon>Erysiphales</taxon>
        <taxon>Erysiphaceae</taxon>
        <taxon>Erysiphe</taxon>
    </lineage>
</organism>
<feature type="coiled-coil region" evidence="2">
    <location>
        <begin position="2402"/>
        <end position="2502"/>
    </location>
</feature>
<sequence length="2701" mass="302330">MYRWDSSDPERAPPPLPMNPSSPSLASKPNTSVNIHSAHVALAEKAWESGYVTNPPPKRIEYSPERLLMKGVAHKRIKSLQPNIRDLNNSLEGGTTLSGPRSLEKSPTRRGASFTTKNFSIDNKSSEKDLRNFQKGKSSEKESKSLFEEKSLEKQRNIRHEQKHEVTENDLLKDKRKEEDSNQSETLSSSYRDSQINDTLQAPSSLRRPHQSILGENTSPQSATMLALQSIASKDNSSILRNITNDSTALIRTPQAIDTISNQIISLTNIATSLQREMAQLSRRSKDNATDLISLKEATNARDEDIRKSLRELVHNLNQNGNRSSNNTQGSGGLYLDNKAHNSSAFRGVKGFSLPRISSPASFTTSLDRESIISPASYVADGVAIIALLEKVLREMATREGQERVLSQISNYLTHNENSTEKKVDDLIVLIKSNYPNSDSLSKFEGSISANRSRTLSLEPAPRLELDFEKPQTLSTSRIMTLKSSTNGQNLSGAVQMSEIFNEDIIKLIRTIKDSVTQGGGLTAEVKALVRELRGEVLGMGREIGRKLEEVNEDSSKTVTLEKELVSRLLKNGIDDLKTHVDQILREYRRQSVSSLASKTIVDYQEILNAVRDAVVKIDQSRGKNFEKQDILDAVKDAWENYRPEFEFQQFGLERDELLTCLKEGIQKYAPNNNFAVTSGATREEVYDAVVDGLKNFSLPSIDTAASISRDDILIAFREILEEVELPSLISKSIEKGISKNDMLDIVKEGLQSFDFSPSIITLLNNSNMCLSRNGIPEAPKNSIKGFEAAKKTNDILFKAVESGEGPIASRDEPRADIGHISEIDAFISQICDKFKNILDSTRTELEIVSKEAKKNLYSSTDVTEKLLETIRDGIEKIHLDMGEFFKKSSGHEVKDTIEDIKNKIDSLREEVEWLTSSNSPDSPELVLSEIKNLREILLATTIPNSEDRNLNIVASLEDGLESVKQMISSSLILPGSTNDENKVLIALKDGLDTIKEEISISRRSETSSDQMIILDTIRDDIENIKEAVSSSFMHKGSELDKEEIIDTIKDELQSLKETMSSALVPSSSGLDRSDILCVINDGFDNIKESISSSIIPSSSMLGREDILGVINQGFDNIRDTMTSSLVPCSSVLEKDDILRVINDGFENVKEAMSSALVPSSSGLERDFILSVINDGFDNIKETMSTSLVHNRSELDKDEIIDTIKDGLEGLKETMSSSLVTRSSEIDRDDLIGVINDGFENIKETMSTSLVHDRSELDKEEILDTIKDEFESLKETISSALISNSSELDKQEALGEITIEIKSLKDIMSASLVPNSSGIDRDDILGVINDGFDNIKETMSTSLVHNRSELDKNEIIDTIKDGLEGLKETMSSSLVPSSSGLERDVILSVINDGFDNIKETMSTSLVHDRSELDKNEIIDTIKDGLEGLKETMSSSLVTRSSEIDRDNIVGVINDGFNNIKETMSSSMVPSSSGIDRDEILCVINGGFDNIKEIMSASITPNSSEQDKEEFLDVIKTELLDLKETFSTFILSGSSGLDRDEFLNLFTDSFDSMKENMLSSILPSCSDLIKDDILGTIKEDLDDIKEKFSTFLASNFASSKNEVSEKFEDGTDNMIKESSMRRDSVASSEEMINFDTIKCELENIKATMSSCLINRAPELEKDEIINAMKIEIEGLKDTISSSLRNEDLEQDNNKALNAIKHDFESLRQSISPLLISNISESFNDHALQALQKSIDNIKEEITIKKSLIDQFSVDEIVDTIKTGLSNVQVEIGKVADKTVDSTVIDLNQDLHKTLKDGLENVRINIHQLQKSIEDIKSETEKNSSLVPLDLVRKANIDNHEAFVPESNVITHNIDSICTPFFKNDFFNLENSMKAIQHSLIDLAEGSQNIKEDCIKKEDLEALENLINDTKAKFDDIDSTQFLNKKDLEVIENLVRNTKAKFDDIDFKQFLNKDDLNPLELLIGGTQDDLSNLAAHLEDVSKKEDVGVIEIITRDILTNVQNLKDLTVKNFENPAVTKLDIFAVESVCSEIKCKLDKMPNTEISSLVSKEDYMNLESQVQEIKDQIIRYAKSNSKFSEDRHIHIISINETLRAIQNFLEEFEDTFKKKMGDSFKSTEALERLLKDCSETITRNANVSEDVRLLTDTVKDEFEKSTAAVVGSKLELDEKFQQNCEKIEEIFEKKFDNLLSKCNDTRLFMEGATNLSEEKMNQIEATLHETLTTTEDVKLLADNLTTSLTESRIILDKGTHLITDRVDETYARLKEVHTDTKAEHQQTRDNINKILCMIEGIDSTLKENSPKTAESLRDLCIITSKQHEDSKMSLSTLEEKINERLPIFESSTLLLPSPPSLPNLDSYIDNSAHEKLDRLVNGMNIASKSFSQLDMLEKIHQQLKKTAAEVSEYFNKQTKQIYDDFEEKKRATEEVSNILERKIAQKESAEDTVFALRQEEEYLRRSISELKAEQEGLTRKRSRLNAEVIGFETALKIRREELDIIEERARGLERRILESVVDHSRTLLISRTNKGREVMSRKRVPSHNGSVKSPSVSKSMNMSQVAVEMVTNGNQSAKKNPHDTSRRILSLSQITNNITQGSLKRCHSVKAPLGVLRKNSWGGSISLSYDHLNEKNLRMKENEEYDANIYDGILSNNNAEVNLPESAGSRVSEITTEDGTIASLERSDVEMDIFSEVETPVTAEIEHSDTFVVL</sequence>
<feature type="region of interest" description="Disordered" evidence="3">
    <location>
        <begin position="80"/>
        <end position="217"/>
    </location>
</feature>
<feature type="region of interest" description="Disordered" evidence="3">
    <location>
        <begin position="1"/>
        <end position="31"/>
    </location>
</feature>
<evidence type="ECO:0000256" key="1">
    <source>
        <dbReference type="ARBA" id="ARBA00023054"/>
    </source>
</evidence>
<protein>
    <submittedName>
        <fullName evidence="4">Putative chromosome segregation atpase family protein</fullName>
    </submittedName>
</protein>
<feature type="compositionally biased region" description="Polar residues" evidence="3">
    <location>
        <begin position="2534"/>
        <end position="2547"/>
    </location>
</feature>
<reference evidence="4 5" key="1">
    <citation type="journal article" date="2014" name="BMC Genomics">
        <title>Adaptive genomic structural variation in the grape powdery mildew pathogen, Erysiphe necator.</title>
        <authorList>
            <person name="Jones L."/>
            <person name="Riaz S."/>
            <person name="Morales-Cruz A."/>
            <person name="Amrine K.C."/>
            <person name="McGuire B."/>
            <person name="Gubler W.D."/>
            <person name="Walker M.A."/>
            <person name="Cantu D."/>
        </authorList>
    </citation>
    <scope>NUCLEOTIDE SEQUENCE [LARGE SCALE GENOMIC DNA]</scope>
    <source>
        <strain evidence="5">c</strain>
    </source>
</reference>
<feature type="region of interest" description="Disordered" evidence="3">
    <location>
        <begin position="2523"/>
        <end position="2547"/>
    </location>
</feature>
<dbReference type="Proteomes" id="UP000030854">
    <property type="component" value="Unassembled WGS sequence"/>
</dbReference>
<feature type="compositionally biased region" description="Polar residues" evidence="3">
    <location>
        <begin position="80"/>
        <end position="99"/>
    </location>
</feature>
<feature type="compositionally biased region" description="Polar residues" evidence="3">
    <location>
        <begin position="183"/>
        <end position="204"/>
    </location>
</feature>
<dbReference type="PANTHER" id="PTHR32083">
    <property type="entry name" value="CILIA AND FLAGELLA-ASSOCIATED PROTEIN 58-RELATED"/>
    <property type="match status" value="1"/>
</dbReference>
<evidence type="ECO:0000313" key="4">
    <source>
        <dbReference type="EMBL" id="KHJ34237.1"/>
    </source>
</evidence>
<dbReference type="PANTHER" id="PTHR32083:SF48">
    <property type="entry name" value="TRANS-GOLGI NETWORK-LOCALIZED SYP41-INTERACTING PROTEIN 1"/>
    <property type="match status" value="1"/>
</dbReference>
<evidence type="ECO:0000256" key="2">
    <source>
        <dbReference type="SAM" id="Coils"/>
    </source>
</evidence>
<dbReference type="EMBL" id="JNVN01000981">
    <property type="protein sequence ID" value="KHJ34237.1"/>
    <property type="molecule type" value="Genomic_DNA"/>
</dbReference>
<gene>
    <name evidence="4" type="ORF">EV44_g0688</name>
</gene>
<keyword evidence="5" id="KW-1185">Reference proteome</keyword>
<proteinExistence type="predicted"/>
<comment type="caution">
    <text evidence="4">The sequence shown here is derived from an EMBL/GenBank/DDBJ whole genome shotgun (WGS) entry which is preliminary data.</text>
</comment>
<dbReference type="OMA" id="GTGNMCK"/>
<dbReference type="HOGENOM" id="CLU_000589_0_0_1"/>
<evidence type="ECO:0000313" key="5">
    <source>
        <dbReference type="Proteomes" id="UP000030854"/>
    </source>
</evidence>
<dbReference type="GO" id="GO:0005856">
    <property type="term" value="C:cytoskeleton"/>
    <property type="evidence" value="ECO:0007669"/>
    <property type="project" value="TreeGrafter"/>
</dbReference>
<feature type="compositionally biased region" description="Polar residues" evidence="3">
    <location>
        <begin position="113"/>
        <end position="123"/>
    </location>
</feature>
<accession>A0A0B1P6C4</accession>